<reference evidence="2 3" key="1">
    <citation type="submission" date="2018-11" db="EMBL/GenBank/DDBJ databases">
        <authorList>
            <consortium name="Pathogen Informatics"/>
        </authorList>
    </citation>
    <scope>NUCLEOTIDE SEQUENCE [LARGE SCALE GENOMIC DNA]</scope>
</reference>
<evidence type="ECO:0000313" key="4">
    <source>
        <dbReference type="WBParaSite" id="HPBE_0000676901-mRNA-1"/>
    </source>
</evidence>
<keyword evidence="3" id="KW-1185">Reference proteome</keyword>
<evidence type="ECO:0000313" key="3">
    <source>
        <dbReference type="Proteomes" id="UP000050761"/>
    </source>
</evidence>
<accession>A0A3P7X8B1</accession>
<feature type="transmembrane region" description="Helical" evidence="1">
    <location>
        <begin position="41"/>
        <end position="63"/>
    </location>
</feature>
<dbReference type="AlphaFoldDB" id="A0A183FIN1"/>
<accession>A0A183FIN1</accession>
<gene>
    <name evidence="2" type="ORF">HPBE_LOCUS6770</name>
</gene>
<reference evidence="4" key="2">
    <citation type="submission" date="2019-09" db="UniProtKB">
        <authorList>
            <consortium name="WormBaseParasite"/>
        </authorList>
    </citation>
    <scope>IDENTIFICATION</scope>
</reference>
<dbReference type="Proteomes" id="UP000050761">
    <property type="component" value="Unassembled WGS sequence"/>
</dbReference>
<keyword evidence="1" id="KW-0472">Membrane</keyword>
<sequence>MVDVLSEIESMAIAVLRIDSPFILTSTSGRFLSTDGREPAFQLYAVEAVILLPLLLLLVEDIYSFGNESRRERCRRGAA</sequence>
<dbReference type="WBParaSite" id="HPBE_0000676901-mRNA-1">
    <property type="protein sequence ID" value="HPBE_0000676901-mRNA-1"/>
    <property type="gene ID" value="HPBE_0000676901"/>
</dbReference>
<proteinExistence type="predicted"/>
<keyword evidence="1" id="KW-0812">Transmembrane</keyword>
<evidence type="ECO:0000256" key="1">
    <source>
        <dbReference type="SAM" id="Phobius"/>
    </source>
</evidence>
<name>A0A183FIN1_HELPZ</name>
<keyword evidence="1" id="KW-1133">Transmembrane helix</keyword>
<organism evidence="3 4">
    <name type="scientific">Heligmosomoides polygyrus</name>
    <name type="common">Parasitic roundworm</name>
    <dbReference type="NCBI Taxonomy" id="6339"/>
    <lineage>
        <taxon>Eukaryota</taxon>
        <taxon>Metazoa</taxon>
        <taxon>Ecdysozoa</taxon>
        <taxon>Nematoda</taxon>
        <taxon>Chromadorea</taxon>
        <taxon>Rhabditida</taxon>
        <taxon>Rhabditina</taxon>
        <taxon>Rhabditomorpha</taxon>
        <taxon>Strongyloidea</taxon>
        <taxon>Heligmosomidae</taxon>
        <taxon>Heligmosomoides</taxon>
    </lineage>
</organism>
<protein>
    <submittedName>
        <fullName evidence="2 4">Uncharacterized protein</fullName>
    </submittedName>
</protein>
<dbReference type="EMBL" id="UZAH01025737">
    <property type="protein sequence ID" value="VDO69606.1"/>
    <property type="molecule type" value="Genomic_DNA"/>
</dbReference>
<evidence type="ECO:0000313" key="2">
    <source>
        <dbReference type="EMBL" id="VDO69606.1"/>
    </source>
</evidence>